<dbReference type="GO" id="GO:0055088">
    <property type="term" value="P:lipid homeostasis"/>
    <property type="evidence" value="ECO:0007669"/>
    <property type="project" value="TreeGrafter"/>
</dbReference>
<dbReference type="GO" id="GO:0035965">
    <property type="term" value="P:cardiolipin acyl-chain remodeling"/>
    <property type="evidence" value="ECO:0007669"/>
    <property type="project" value="TreeGrafter"/>
</dbReference>
<dbReference type="Pfam" id="PF00561">
    <property type="entry name" value="Abhydrolase_1"/>
    <property type="match status" value="1"/>
</dbReference>
<dbReference type="GO" id="GO:0005743">
    <property type="term" value="C:mitochondrial inner membrane"/>
    <property type="evidence" value="ECO:0007669"/>
    <property type="project" value="TreeGrafter"/>
</dbReference>
<sequence>MADSSSSTLISTAQVVIPPAPSPNVRFASLRHWYSRSEQTLEASEARLLSRLAYFKIDGKTVGSPENSKTTARVGLVDLDGDGMRKINTLVIDQKGNDFDIDKDGSSSSLLSSLSSSSTKTNSDTDDSDETLNYEQLGFTDMPQTDLKVQSNTTTVNEEKNPSIKNLVMCHGFGGGLGFFYRNYHGISQVPGWRTYSIDWLGMGRSSRPSFIIKGKTVDEYVEETENFFIDSFEKWRKVHKIDKMTLLGHSLGGYLAAVYAMKYPMYVEKLILVSPVGVPRNPQNEPGYLKDGRRQIPGWIIKLWNAHVTPQLILRWLGPFGPSLVTKYTSHKFSHLEEIDQLDLHDYLYNISTAAGSGEFAITRILEPGAFARKPLIDRLHEIKMPTTFLYGENDWMDYRAAEKAKNSMKVPVKIEIVPKAGHHLYLDNPIDFNKFVIKEMLEDSNK</sequence>
<feature type="region of interest" description="Disordered" evidence="2">
    <location>
        <begin position="105"/>
        <end position="131"/>
    </location>
</feature>
<evidence type="ECO:0000259" key="3">
    <source>
        <dbReference type="Pfam" id="PF00561"/>
    </source>
</evidence>
<dbReference type="GO" id="GO:0004623">
    <property type="term" value="F:phospholipase A2 activity"/>
    <property type="evidence" value="ECO:0007669"/>
    <property type="project" value="TreeGrafter"/>
</dbReference>
<dbReference type="InterPro" id="IPR029058">
    <property type="entry name" value="AB_hydrolase_fold"/>
</dbReference>
<accession>A0A9N8ZRA7</accession>
<dbReference type="OrthoDB" id="7457040at2759"/>
<dbReference type="Proteomes" id="UP000789570">
    <property type="component" value="Unassembled WGS sequence"/>
</dbReference>
<dbReference type="AlphaFoldDB" id="A0A9N8ZRA7"/>
<evidence type="ECO:0000256" key="1">
    <source>
        <dbReference type="ARBA" id="ARBA00038097"/>
    </source>
</evidence>
<name>A0A9N8ZRA7_9GLOM</name>
<evidence type="ECO:0000313" key="4">
    <source>
        <dbReference type="EMBL" id="CAG8504482.1"/>
    </source>
</evidence>
<comment type="similarity">
    <text evidence="1">Belongs to the peptidase S33 family. ABHD4/ABHD5 subfamily.</text>
</comment>
<gene>
    <name evidence="4" type="ORF">FCALED_LOCUS3876</name>
</gene>
<feature type="domain" description="AB hydrolase-1" evidence="3">
    <location>
        <begin position="167"/>
        <end position="431"/>
    </location>
</feature>
<proteinExistence type="inferred from homology"/>
<evidence type="ECO:0000313" key="5">
    <source>
        <dbReference type="Proteomes" id="UP000789570"/>
    </source>
</evidence>
<dbReference type="EMBL" id="CAJVPQ010000711">
    <property type="protein sequence ID" value="CAG8504482.1"/>
    <property type="molecule type" value="Genomic_DNA"/>
</dbReference>
<keyword evidence="5" id="KW-1185">Reference proteome</keyword>
<dbReference type="GO" id="GO:0042171">
    <property type="term" value="F:lysophosphatidic acid acyltransferase activity"/>
    <property type="evidence" value="ECO:0007669"/>
    <property type="project" value="TreeGrafter"/>
</dbReference>
<organism evidence="4 5">
    <name type="scientific">Funneliformis caledonium</name>
    <dbReference type="NCBI Taxonomy" id="1117310"/>
    <lineage>
        <taxon>Eukaryota</taxon>
        <taxon>Fungi</taxon>
        <taxon>Fungi incertae sedis</taxon>
        <taxon>Mucoromycota</taxon>
        <taxon>Glomeromycotina</taxon>
        <taxon>Glomeromycetes</taxon>
        <taxon>Glomerales</taxon>
        <taxon>Glomeraceae</taxon>
        <taxon>Funneliformis</taxon>
    </lineage>
</organism>
<comment type="caution">
    <text evidence="4">The sequence shown here is derived from an EMBL/GenBank/DDBJ whole genome shotgun (WGS) entry which is preliminary data.</text>
</comment>
<dbReference type="InterPro" id="IPR000073">
    <property type="entry name" value="AB_hydrolase_1"/>
</dbReference>
<evidence type="ECO:0000256" key="2">
    <source>
        <dbReference type="SAM" id="MobiDB-lite"/>
    </source>
</evidence>
<dbReference type="SUPFAM" id="SSF53474">
    <property type="entry name" value="alpha/beta-Hydrolases"/>
    <property type="match status" value="1"/>
</dbReference>
<protein>
    <submittedName>
        <fullName evidence="4">9013_t:CDS:1</fullName>
    </submittedName>
</protein>
<dbReference type="Gene3D" id="3.40.50.1820">
    <property type="entry name" value="alpha/beta hydrolase"/>
    <property type="match status" value="1"/>
</dbReference>
<feature type="compositionally biased region" description="Low complexity" evidence="2">
    <location>
        <begin position="106"/>
        <end position="122"/>
    </location>
</feature>
<dbReference type="PANTHER" id="PTHR42886">
    <property type="entry name" value="RE40534P-RELATED"/>
    <property type="match status" value="1"/>
</dbReference>
<reference evidence="4" key="1">
    <citation type="submission" date="2021-06" db="EMBL/GenBank/DDBJ databases">
        <authorList>
            <person name="Kallberg Y."/>
            <person name="Tangrot J."/>
            <person name="Rosling A."/>
        </authorList>
    </citation>
    <scope>NUCLEOTIDE SEQUENCE</scope>
    <source>
        <strain evidence="4">UK204</strain>
    </source>
</reference>
<dbReference type="GO" id="GO:0006654">
    <property type="term" value="P:phosphatidic acid biosynthetic process"/>
    <property type="evidence" value="ECO:0007669"/>
    <property type="project" value="TreeGrafter"/>
</dbReference>
<dbReference type="PANTHER" id="PTHR42886:SF29">
    <property type="entry name" value="PUMMELIG, ISOFORM A"/>
    <property type="match status" value="1"/>
</dbReference>